<dbReference type="AlphaFoldDB" id="A0A8J4SM13"/>
<dbReference type="InterPro" id="IPR027417">
    <property type="entry name" value="P-loop_NTPase"/>
</dbReference>
<dbReference type="Gene3D" id="3.40.50.300">
    <property type="entry name" value="P-loop containing nucleotide triphosphate hydrolases"/>
    <property type="match status" value="1"/>
</dbReference>
<keyword evidence="5" id="KW-1185">Reference proteome</keyword>
<dbReference type="Pfam" id="PF00406">
    <property type="entry name" value="ADK"/>
    <property type="match status" value="1"/>
</dbReference>
<evidence type="ECO:0000256" key="2">
    <source>
        <dbReference type="ARBA" id="ARBA00022741"/>
    </source>
</evidence>
<dbReference type="Proteomes" id="UP000748531">
    <property type="component" value="Unassembled WGS sequence"/>
</dbReference>
<evidence type="ECO:0000313" key="5">
    <source>
        <dbReference type="Proteomes" id="UP000748531"/>
    </source>
</evidence>
<accession>A0A8J4SM13</accession>
<dbReference type="GO" id="GO:0005524">
    <property type="term" value="F:ATP binding"/>
    <property type="evidence" value="ECO:0007669"/>
    <property type="project" value="InterPro"/>
</dbReference>
<dbReference type="GO" id="GO:0019205">
    <property type="term" value="F:nucleobase-containing compound kinase activity"/>
    <property type="evidence" value="ECO:0007669"/>
    <property type="project" value="InterPro"/>
</dbReference>
<dbReference type="SUPFAM" id="SSF52540">
    <property type="entry name" value="P-loop containing nucleoside triphosphate hydrolases"/>
    <property type="match status" value="1"/>
</dbReference>
<name>A0A8J4SM13_9TREM</name>
<gene>
    <name evidence="4" type="ORF">PHET_09107</name>
</gene>
<organism evidence="4 5">
    <name type="scientific">Paragonimus heterotremus</name>
    <dbReference type="NCBI Taxonomy" id="100268"/>
    <lineage>
        <taxon>Eukaryota</taxon>
        <taxon>Metazoa</taxon>
        <taxon>Spiralia</taxon>
        <taxon>Lophotrochozoa</taxon>
        <taxon>Platyhelminthes</taxon>
        <taxon>Trematoda</taxon>
        <taxon>Digenea</taxon>
        <taxon>Plagiorchiida</taxon>
        <taxon>Troglotremata</taxon>
        <taxon>Troglotrematidae</taxon>
        <taxon>Paragonimus</taxon>
    </lineage>
</organism>
<reference evidence="4" key="1">
    <citation type="submission" date="2019-05" db="EMBL/GenBank/DDBJ databases">
        <title>Annotation for the trematode Paragonimus heterotremus.</title>
        <authorList>
            <person name="Choi Y.-J."/>
        </authorList>
    </citation>
    <scope>NUCLEOTIDE SEQUENCE</scope>
    <source>
        <strain evidence="4">LC</strain>
    </source>
</reference>
<dbReference type="PANTHER" id="PTHR23359">
    <property type="entry name" value="NUCLEOTIDE KINASE"/>
    <property type="match status" value="1"/>
</dbReference>
<evidence type="ECO:0000313" key="4">
    <source>
        <dbReference type="EMBL" id="KAF5397652.1"/>
    </source>
</evidence>
<sequence>VLCNQPQWFRPPRCIIFGHICSGKTTLAKWLCDKWSCPLISPTSMVQKHLTSDTPLGSQMRSLMLDGHHLNDRIVFQAVRESLCSVECITRGYVLEDFPTFSEDMLPIQGQLEFIMMLKARPEYIIELQVSTVFAGTYLTILKIMSLK</sequence>
<evidence type="ECO:0000256" key="3">
    <source>
        <dbReference type="ARBA" id="ARBA00022777"/>
    </source>
</evidence>
<dbReference type="OrthoDB" id="439792at2759"/>
<evidence type="ECO:0000256" key="1">
    <source>
        <dbReference type="ARBA" id="ARBA00022679"/>
    </source>
</evidence>
<keyword evidence="3" id="KW-0418">Kinase</keyword>
<dbReference type="GO" id="GO:0006139">
    <property type="term" value="P:nucleobase-containing compound metabolic process"/>
    <property type="evidence" value="ECO:0007669"/>
    <property type="project" value="InterPro"/>
</dbReference>
<comment type="caution">
    <text evidence="4">The sequence shown here is derived from an EMBL/GenBank/DDBJ whole genome shotgun (WGS) entry which is preliminary data.</text>
</comment>
<dbReference type="EMBL" id="LUCH01005957">
    <property type="protein sequence ID" value="KAF5397652.1"/>
    <property type="molecule type" value="Genomic_DNA"/>
</dbReference>
<keyword evidence="2" id="KW-0547">Nucleotide-binding</keyword>
<proteinExistence type="predicted"/>
<protein>
    <submittedName>
        <fullName evidence="4">Uncharacterized protein</fullName>
    </submittedName>
</protein>
<feature type="non-terminal residue" evidence="4">
    <location>
        <position position="1"/>
    </location>
</feature>
<keyword evidence="1" id="KW-0808">Transferase</keyword>
<dbReference type="InterPro" id="IPR000850">
    <property type="entry name" value="Adenylat/UMP-CMP_kin"/>
</dbReference>